<dbReference type="PANTHER" id="PTHR45982">
    <property type="entry name" value="REGULATOR OF CHROMOSOME CONDENSATION"/>
    <property type="match status" value="1"/>
</dbReference>
<dbReference type="EMBL" id="LAZR01059602">
    <property type="protein sequence ID" value="KKK67457.1"/>
    <property type="molecule type" value="Genomic_DNA"/>
</dbReference>
<dbReference type="PANTHER" id="PTHR45982:SF1">
    <property type="entry name" value="REGULATOR OF CHROMOSOME CONDENSATION"/>
    <property type="match status" value="1"/>
</dbReference>
<sequence length="290" mass="29670">MPNFLMTSLQRILPGIVCLGVLAATPARAEVSYLDDTQLVGWGHNNLGQANVPTGNDFTQIAAGLDHNVALRSDGSLVAWGRNDYGQADVPTGNDFTQVAAGAIHSLALKSDGSLAAWGNNYYGQTVVPAGNDFTQVAGGYAHSLALKSDGSLAAWGDDSNGLAGIPSGNDFTQVAAGAYHSLALKSDGSLAAWGLNFVGQTDVPDGFFLAIAAGNEHNLAIQARLSYDDLLVSGSGAAALLQRPIDVAGDATIESMMEARGGLAGVAATFGAQFAGGRAFPESPFTVVD</sequence>
<dbReference type="GO" id="GO:0005085">
    <property type="term" value="F:guanyl-nucleotide exchange factor activity"/>
    <property type="evidence" value="ECO:0007669"/>
    <property type="project" value="TreeGrafter"/>
</dbReference>
<dbReference type="InterPro" id="IPR009091">
    <property type="entry name" value="RCC1/BLIP-II"/>
</dbReference>
<feature type="non-terminal residue" evidence="1">
    <location>
        <position position="290"/>
    </location>
</feature>
<dbReference type="AlphaFoldDB" id="A0A0F8XE72"/>
<accession>A0A0F8XE72</accession>
<proteinExistence type="predicted"/>
<evidence type="ECO:0000313" key="1">
    <source>
        <dbReference type="EMBL" id="KKK67457.1"/>
    </source>
</evidence>
<dbReference type="Pfam" id="PF13540">
    <property type="entry name" value="RCC1_2"/>
    <property type="match status" value="4"/>
</dbReference>
<comment type="caution">
    <text evidence="1">The sequence shown here is derived from an EMBL/GenBank/DDBJ whole genome shotgun (WGS) entry which is preliminary data.</text>
</comment>
<protein>
    <submittedName>
        <fullName evidence="1">Uncharacterized protein</fullName>
    </submittedName>
</protein>
<dbReference type="PROSITE" id="PS00626">
    <property type="entry name" value="RCC1_2"/>
    <property type="match status" value="2"/>
</dbReference>
<dbReference type="InterPro" id="IPR051553">
    <property type="entry name" value="Ran_GTPase-activating"/>
</dbReference>
<reference evidence="1" key="1">
    <citation type="journal article" date="2015" name="Nature">
        <title>Complex archaea that bridge the gap between prokaryotes and eukaryotes.</title>
        <authorList>
            <person name="Spang A."/>
            <person name="Saw J.H."/>
            <person name="Jorgensen S.L."/>
            <person name="Zaremba-Niedzwiedzka K."/>
            <person name="Martijn J."/>
            <person name="Lind A.E."/>
            <person name="van Eijk R."/>
            <person name="Schleper C."/>
            <person name="Guy L."/>
            <person name="Ettema T.J."/>
        </authorList>
    </citation>
    <scope>NUCLEOTIDE SEQUENCE</scope>
</reference>
<dbReference type="GO" id="GO:0005737">
    <property type="term" value="C:cytoplasm"/>
    <property type="evidence" value="ECO:0007669"/>
    <property type="project" value="TreeGrafter"/>
</dbReference>
<organism evidence="1">
    <name type="scientific">marine sediment metagenome</name>
    <dbReference type="NCBI Taxonomy" id="412755"/>
    <lineage>
        <taxon>unclassified sequences</taxon>
        <taxon>metagenomes</taxon>
        <taxon>ecological metagenomes</taxon>
    </lineage>
</organism>
<gene>
    <name evidence="1" type="ORF">LCGC14_2953880</name>
</gene>
<dbReference type="Gene3D" id="2.130.10.30">
    <property type="entry name" value="Regulator of chromosome condensation 1/beta-lactamase-inhibitor protein II"/>
    <property type="match status" value="1"/>
</dbReference>
<name>A0A0F8XE72_9ZZZZ</name>
<dbReference type="SUPFAM" id="SSF50985">
    <property type="entry name" value="RCC1/BLIP-II"/>
    <property type="match status" value="1"/>
</dbReference>
<dbReference type="PRINTS" id="PR00633">
    <property type="entry name" value="RCCNDNSATION"/>
</dbReference>
<dbReference type="InterPro" id="IPR000408">
    <property type="entry name" value="Reg_chr_condens"/>
</dbReference>
<dbReference type="PROSITE" id="PS50012">
    <property type="entry name" value="RCC1_3"/>
    <property type="match status" value="4"/>
</dbReference>